<feature type="non-terminal residue" evidence="1">
    <location>
        <position position="1"/>
    </location>
</feature>
<gene>
    <name evidence="1" type="ORF">QYT958_LOCUS38061</name>
</gene>
<organism evidence="1 2">
    <name type="scientific">Rotaria socialis</name>
    <dbReference type="NCBI Taxonomy" id="392032"/>
    <lineage>
        <taxon>Eukaryota</taxon>
        <taxon>Metazoa</taxon>
        <taxon>Spiralia</taxon>
        <taxon>Gnathifera</taxon>
        <taxon>Rotifera</taxon>
        <taxon>Eurotatoria</taxon>
        <taxon>Bdelloidea</taxon>
        <taxon>Philodinida</taxon>
        <taxon>Philodinidae</taxon>
        <taxon>Rotaria</taxon>
    </lineage>
</organism>
<comment type="caution">
    <text evidence="1">The sequence shown here is derived from an EMBL/GenBank/DDBJ whole genome shotgun (WGS) entry which is preliminary data.</text>
</comment>
<reference evidence="1" key="1">
    <citation type="submission" date="2021-02" db="EMBL/GenBank/DDBJ databases">
        <authorList>
            <person name="Nowell W R."/>
        </authorList>
    </citation>
    <scope>NUCLEOTIDE SEQUENCE</scope>
</reference>
<evidence type="ECO:0000313" key="2">
    <source>
        <dbReference type="Proteomes" id="UP000663848"/>
    </source>
</evidence>
<sequence>LIFQNSTRQLNTADKTKGLFEKLNDFDQSLCEKNNPAAIIQDEWLQDYLLLIPEDFLRYFNENVYNYLCNNHLNNRWTLYIWRRLIYLSILKSKAENTNEILLKMNEWMHIVKHDNYNINDTLTIILIINLFELVIVKYIKSVLSLPKIDIIMNFIVNARQEQLHQMDTKQVDEFIQGAEKSIQQILLLQGKFYLNL</sequence>
<dbReference type="AlphaFoldDB" id="A0A822AJK6"/>
<proteinExistence type="predicted"/>
<name>A0A822AJK6_9BILA</name>
<protein>
    <submittedName>
        <fullName evidence="1">Uncharacterized protein</fullName>
    </submittedName>
</protein>
<accession>A0A822AJK6</accession>
<dbReference type="EMBL" id="CAJOBR010032755">
    <property type="protein sequence ID" value="CAF5000453.1"/>
    <property type="molecule type" value="Genomic_DNA"/>
</dbReference>
<dbReference type="Proteomes" id="UP000663848">
    <property type="component" value="Unassembled WGS sequence"/>
</dbReference>
<evidence type="ECO:0000313" key="1">
    <source>
        <dbReference type="EMBL" id="CAF5000453.1"/>
    </source>
</evidence>